<organism evidence="1 2">
    <name type="scientific">Campylobacter concisus</name>
    <dbReference type="NCBI Taxonomy" id="199"/>
    <lineage>
        <taxon>Bacteria</taxon>
        <taxon>Pseudomonadati</taxon>
        <taxon>Campylobacterota</taxon>
        <taxon>Epsilonproteobacteria</taxon>
        <taxon>Campylobacterales</taxon>
        <taxon>Campylobacteraceae</taxon>
        <taxon>Campylobacter</taxon>
    </lineage>
</organism>
<dbReference type="KEGG" id="ccoc:CCON33237_0440"/>
<gene>
    <name evidence="1" type="ORF">CCON33237_0440</name>
</gene>
<reference evidence="2" key="1">
    <citation type="submission" date="2015-08" db="EMBL/GenBank/DDBJ databases">
        <title>Comparative genomics of the Campylobacter concisus group.</title>
        <authorList>
            <person name="Miller W.G."/>
            <person name="Yee E."/>
            <person name="Chapman M.H."/>
            <person name="Huynh S."/>
            <person name="Bono J.L."/>
            <person name="On S.L.W."/>
            <person name="St Leger J."/>
            <person name="Foster G."/>
            <person name="Parker C.T."/>
        </authorList>
    </citation>
    <scope>NUCLEOTIDE SEQUENCE [LARGE SCALE GENOMIC DNA]</scope>
    <source>
        <strain evidence="2">ATCC 33237</strain>
    </source>
</reference>
<dbReference type="PATRIC" id="fig|199.248.peg.467"/>
<name>A0A0M4SSC1_9BACT</name>
<protein>
    <submittedName>
        <fullName evidence="1">Uncharacterized protein</fullName>
    </submittedName>
</protein>
<dbReference type="Proteomes" id="UP000066049">
    <property type="component" value="Chromosome"/>
</dbReference>
<accession>A0A0M4SSC1</accession>
<dbReference type="AlphaFoldDB" id="A0A0M4SSC1"/>
<sequence length="320" mass="36689">MSFLEGLFNIFITKKPPKSDEELLLDEYASIYAEIKEKNLNDYDFLCELIRLLSFSRARRYDFCLEKCLAEGDAEALNDLIFQYSKLNLLPGCSGGYDQCEKLIPAFFAIACGDTDSMASIFPKGLPPSKNGYKFLCVMHDLLTAMLWQDENLLAPALEKAHAFAESKKPANEREAVKFVLTLHEKDTAAMSEHLQKFCSTFGRTDAPKFEKRLYIFAHGLHALARYFLPLELFKEIKLPKNENFSKFYAKRLFQNEIPKPKLYFTFLPELELINVILNAPVAKTLIYQPYLPNDKTFFLDHDAMIKNLADEIIKSGALK</sequence>
<evidence type="ECO:0000313" key="2">
    <source>
        <dbReference type="Proteomes" id="UP000066049"/>
    </source>
</evidence>
<dbReference type="RefSeq" id="WP_054196210.1">
    <property type="nucleotide sequence ID" value="NZ_CABMKQ010000002.1"/>
</dbReference>
<proteinExistence type="predicted"/>
<evidence type="ECO:0000313" key="1">
    <source>
        <dbReference type="EMBL" id="ALF47145.1"/>
    </source>
</evidence>
<dbReference type="GeneID" id="28662110"/>
<dbReference type="EMBL" id="CP012541">
    <property type="protein sequence ID" value="ALF47145.1"/>
    <property type="molecule type" value="Genomic_DNA"/>
</dbReference>